<dbReference type="InterPro" id="IPR024705">
    <property type="entry name" value="Ssp411"/>
</dbReference>
<dbReference type="InterPro" id="IPR036249">
    <property type="entry name" value="Thioredoxin-like_sf"/>
</dbReference>
<dbReference type="PANTHER" id="PTHR42899">
    <property type="entry name" value="SPERMATOGENESIS-ASSOCIATED PROTEIN 20"/>
    <property type="match status" value="1"/>
</dbReference>
<dbReference type="EMBL" id="JBBIAA010000019">
    <property type="protein sequence ID" value="MEJ5946262.1"/>
    <property type="molecule type" value="Genomic_DNA"/>
</dbReference>
<name>A0ABU8RMI5_9ACTN</name>
<dbReference type="Gene3D" id="1.50.10.10">
    <property type="match status" value="1"/>
</dbReference>
<dbReference type="InterPro" id="IPR012341">
    <property type="entry name" value="6hp_glycosidase-like_sf"/>
</dbReference>
<sequence>MPNRLAASTSPYLRQHADNPVDWWEWGPEAFAEARRRDVPVLVSVGYAACHWCHVMAHESFEDVDVAAQMAAGFVAVKVDREERPDVDAALMRATTALTGQGGWPMTVLCTPEGEPFHAGTYYPPRPHPQLPSFRQLLGAVTEAWTERRAEVVGQSARITRALAERSAASGGGPGGAPPGREALSGAVRALLAEEDRVHGGLGGAPKFPPSAVCLWLLRHAATDAPTADDALGLAARTLTAMACSGTYDQVAGGFARYAVDAAWVVPHFEKMLYDNALLARAYLHWWRLTGEPTGARVAAETCDWLLAALRTPEGGFASSLDADTVVGPEGAGGHGVEGATYVWTPAQLVEVLGPDDGAWAAVLLGVTAEGTFEHGTSTARLTRDPWADPADAERWTGVRARLRAAREARPQPARDDKVVTAWNGLAVAALAEAGALLGRPDLLAAAVRCADLLLAVHVDDEGRWRRVSRDGRAGAPRAVLEDLGDLAEGLVALHAATGDAAWAETAEALCEEVLAEHVGADGTLTDVPASGGDDVLARLGDVTDPTDGAVPSGTSAAAGALLSVAALTGADRLRAAAERALAPAGALTGSAPRFAGWALAVAEAALDGPREVAVLGSAAGDDADGRAAADRLHATALAGTAPGLVVSRGTPGSLQPPLLAHRGLLDGRAAAYVCRGHVCAAPTADADVLAAAVGARR</sequence>
<dbReference type="SUPFAM" id="SSF48208">
    <property type="entry name" value="Six-hairpin glycosidases"/>
    <property type="match status" value="1"/>
</dbReference>
<evidence type="ECO:0000259" key="1">
    <source>
        <dbReference type="Pfam" id="PF03190"/>
    </source>
</evidence>
<dbReference type="Proteomes" id="UP001387100">
    <property type="component" value="Unassembled WGS sequence"/>
</dbReference>
<dbReference type="PANTHER" id="PTHR42899:SF1">
    <property type="entry name" value="SPERMATOGENESIS-ASSOCIATED PROTEIN 20"/>
    <property type="match status" value="1"/>
</dbReference>
<protein>
    <submittedName>
        <fullName evidence="2">Thioredoxin domain-containing protein</fullName>
    </submittedName>
</protein>
<dbReference type="CDD" id="cd02955">
    <property type="entry name" value="SSP411"/>
    <property type="match status" value="1"/>
</dbReference>
<organism evidence="2 3">
    <name type="scientific">Pseudokineococcus basanitobsidens</name>
    <dbReference type="NCBI Taxonomy" id="1926649"/>
    <lineage>
        <taxon>Bacteria</taxon>
        <taxon>Bacillati</taxon>
        <taxon>Actinomycetota</taxon>
        <taxon>Actinomycetes</taxon>
        <taxon>Kineosporiales</taxon>
        <taxon>Kineosporiaceae</taxon>
        <taxon>Pseudokineococcus</taxon>
    </lineage>
</organism>
<proteinExistence type="predicted"/>
<feature type="domain" description="Spermatogenesis-associated protein 20-like TRX" evidence="1">
    <location>
        <begin position="3"/>
        <end position="163"/>
    </location>
</feature>
<gene>
    <name evidence="2" type="ORF">WDZ17_13265</name>
</gene>
<dbReference type="InterPro" id="IPR004879">
    <property type="entry name" value="Ssp411-like_TRX"/>
</dbReference>
<dbReference type="RefSeq" id="WP_339575646.1">
    <property type="nucleotide sequence ID" value="NZ_JBBIAA010000019.1"/>
</dbReference>
<comment type="caution">
    <text evidence="2">The sequence shown here is derived from an EMBL/GenBank/DDBJ whole genome shotgun (WGS) entry which is preliminary data.</text>
</comment>
<accession>A0ABU8RMI5</accession>
<dbReference type="Pfam" id="PF03190">
    <property type="entry name" value="Thioredox_DsbH"/>
    <property type="match status" value="1"/>
</dbReference>
<evidence type="ECO:0000313" key="3">
    <source>
        <dbReference type="Proteomes" id="UP001387100"/>
    </source>
</evidence>
<dbReference type="SUPFAM" id="SSF52833">
    <property type="entry name" value="Thioredoxin-like"/>
    <property type="match status" value="1"/>
</dbReference>
<reference evidence="2 3" key="1">
    <citation type="journal article" date="2017" name="Int. J. Syst. Evol. Microbiol.">
        <title>Pseudokineococcus basanitobsidens sp. nov., isolated from volcanic rock.</title>
        <authorList>
            <person name="Lee D.W."/>
            <person name="Park M.Y."/>
            <person name="Kim J.J."/>
            <person name="Kim B.S."/>
        </authorList>
    </citation>
    <scope>NUCLEOTIDE SEQUENCE [LARGE SCALE GENOMIC DNA]</scope>
    <source>
        <strain evidence="2 3">DSM 103726</strain>
    </source>
</reference>
<keyword evidence="3" id="KW-1185">Reference proteome</keyword>
<dbReference type="Gene3D" id="3.40.30.10">
    <property type="entry name" value="Glutaredoxin"/>
    <property type="match status" value="1"/>
</dbReference>
<dbReference type="PIRSF" id="PIRSF006402">
    <property type="entry name" value="UCP006402_thioredoxin"/>
    <property type="match status" value="1"/>
</dbReference>
<evidence type="ECO:0000313" key="2">
    <source>
        <dbReference type="EMBL" id="MEJ5946262.1"/>
    </source>
</evidence>
<dbReference type="InterPro" id="IPR008928">
    <property type="entry name" value="6-hairpin_glycosidase_sf"/>
</dbReference>